<feature type="transmembrane region" description="Helical" evidence="4">
    <location>
        <begin position="226"/>
        <end position="246"/>
    </location>
</feature>
<feature type="transmembrane region" description="Helical" evidence="4">
    <location>
        <begin position="193"/>
        <end position="214"/>
    </location>
</feature>
<feature type="transmembrane region" description="Helical" evidence="4">
    <location>
        <begin position="105"/>
        <end position="124"/>
    </location>
</feature>
<keyword evidence="4" id="KW-0472">Membrane</keyword>
<feature type="compositionally biased region" description="Low complexity" evidence="3">
    <location>
        <begin position="19"/>
        <end position="31"/>
    </location>
</feature>
<evidence type="ECO:0000313" key="6">
    <source>
        <dbReference type="Proteomes" id="UP001148786"/>
    </source>
</evidence>
<dbReference type="Gene3D" id="1.20.1250.20">
    <property type="entry name" value="MFS general substrate transporter like domains"/>
    <property type="match status" value="2"/>
</dbReference>
<comment type="subcellular location">
    <subcellularLocation>
        <location evidence="1">Membrane</location>
        <topology evidence="1">Multi-pass membrane protein</topology>
    </subcellularLocation>
</comment>
<sequence length="470" mass="50789">MGPLRDEESSPFGTSSRDSSSIAPQGSSASSKENVDTVDKSHGDDTGPPDAVQIPDFPEGGWRAWLTVMGGSMVTFCTFGVVQSFGVYQDYYTRVALSEHSPSAISLIGSLQVFFVFAMGLPAGHLFDAGYFHHLLLAGSAIYIFSIFMLSLAEPHHYYQYVLSQGIGMGLGMGLMFLPSLTITSHYFRLKRSIAMGIVVAGSSIGGVVYPILLNNVFERAGGFRWGVRSVAFMDLGFLIIANSIMRTRLPPKKKHADGGGATFRSVLTDVFWGVFVPFFYLQLYAVLHGVDPVFTKYSITIMNASSFFGRTVPNLLADSYGPLNVMIASSVLSAGLIFALFGATSVAGVTVFGIFYGFFSGGCISIAAPAVGSFITHRDLSDLGIRIGMLSFTLAFALLTGNPIAGALLTSHRIWHRPLIFAATAGYTPSINPLTDRRVHGRRESCRDMEDGHQTQEVDENMITSCDDN</sequence>
<feature type="transmembrane region" description="Helical" evidence="4">
    <location>
        <begin position="267"/>
        <end position="288"/>
    </location>
</feature>
<evidence type="ECO:0000256" key="4">
    <source>
        <dbReference type="SAM" id="Phobius"/>
    </source>
</evidence>
<name>A0A9W8K1F4_9AGAR</name>
<feature type="transmembrane region" description="Helical" evidence="4">
    <location>
        <begin position="158"/>
        <end position="181"/>
    </location>
</feature>
<dbReference type="OrthoDB" id="6499973at2759"/>
<dbReference type="Proteomes" id="UP001148786">
    <property type="component" value="Unassembled WGS sequence"/>
</dbReference>
<comment type="similarity">
    <text evidence="2">Belongs to the major facilitator superfamily. Monocarboxylate porter (TC 2.A.1.13) family.</text>
</comment>
<feature type="transmembrane region" description="Helical" evidence="4">
    <location>
        <begin position="388"/>
        <end position="410"/>
    </location>
</feature>
<feature type="compositionally biased region" description="Basic and acidic residues" evidence="3">
    <location>
        <begin position="447"/>
        <end position="457"/>
    </location>
</feature>
<organism evidence="5 6">
    <name type="scientific">Agrocybe chaxingu</name>
    <dbReference type="NCBI Taxonomy" id="84603"/>
    <lineage>
        <taxon>Eukaryota</taxon>
        <taxon>Fungi</taxon>
        <taxon>Dikarya</taxon>
        <taxon>Basidiomycota</taxon>
        <taxon>Agaricomycotina</taxon>
        <taxon>Agaricomycetes</taxon>
        <taxon>Agaricomycetidae</taxon>
        <taxon>Agaricales</taxon>
        <taxon>Agaricineae</taxon>
        <taxon>Strophariaceae</taxon>
        <taxon>Agrocybe</taxon>
    </lineage>
</organism>
<dbReference type="EMBL" id="JANKHO010000495">
    <property type="protein sequence ID" value="KAJ3509211.1"/>
    <property type="molecule type" value="Genomic_DNA"/>
</dbReference>
<dbReference type="GO" id="GO:0016020">
    <property type="term" value="C:membrane"/>
    <property type="evidence" value="ECO:0007669"/>
    <property type="project" value="UniProtKB-SubCell"/>
</dbReference>
<protein>
    <recommendedName>
        <fullName evidence="7">MFS general substrate transporter</fullName>
    </recommendedName>
</protein>
<dbReference type="PANTHER" id="PTHR11360">
    <property type="entry name" value="MONOCARBOXYLATE TRANSPORTER"/>
    <property type="match status" value="1"/>
</dbReference>
<feature type="transmembrane region" description="Helical" evidence="4">
    <location>
        <begin position="131"/>
        <end position="152"/>
    </location>
</feature>
<dbReference type="Pfam" id="PF07690">
    <property type="entry name" value="MFS_1"/>
    <property type="match status" value="1"/>
</dbReference>
<dbReference type="PANTHER" id="PTHR11360:SF234">
    <property type="entry name" value="MFS-TYPE TRANSPORTER DBAD-RELATED"/>
    <property type="match status" value="1"/>
</dbReference>
<accession>A0A9W8K1F4</accession>
<feature type="transmembrane region" description="Helical" evidence="4">
    <location>
        <begin position="355"/>
        <end position="376"/>
    </location>
</feature>
<gene>
    <name evidence="5" type="ORF">NLJ89_g5344</name>
</gene>
<dbReference type="InterPro" id="IPR036259">
    <property type="entry name" value="MFS_trans_sf"/>
</dbReference>
<evidence type="ECO:0000313" key="5">
    <source>
        <dbReference type="EMBL" id="KAJ3509211.1"/>
    </source>
</evidence>
<evidence type="ECO:0008006" key="7">
    <source>
        <dbReference type="Google" id="ProtNLM"/>
    </source>
</evidence>
<evidence type="ECO:0000256" key="3">
    <source>
        <dbReference type="SAM" id="MobiDB-lite"/>
    </source>
</evidence>
<dbReference type="AlphaFoldDB" id="A0A9W8K1F4"/>
<feature type="transmembrane region" description="Helical" evidence="4">
    <location>
        <begin position="64"/>
        <end position="85"/>
    </location>
</feature>
<feature type="region of interest" description="Disordered" evidence="3">
    <location>
        <begin position="1"/>
        <end position="56"/>
    </location>
</feature>
<reference evidence="5" key="1">
    <citation type="submission" date="2022-07" db="EMBL/GenBank/DDBJ databases">
        <title>Genome Sequence of Agrocybe chaxingu.</title>
        <authorList>
            <person name="Buettner E."/>
        </authorList>
    </citation>
    <scope>NUCLEOTIDE SEQUENCE</scope>
    <source>
        <strain evidence="5">MP-N11</strain>
    </source>
</reference>
<keyword evidence="4" id="KW-0812">Transmembrane</keyword>
<dbReference type="SUPFAM" id="SSF103473">
    <property type="entry name" value="MFS general substrate transporter"/>
    <property type="match status" value="1"/>
</dbReference>
<feature type="transmembrane region" description="Helical" evidence="4">
    <location>
        <begin position="324"/>
        <end position="343"/>
    </location>
</feature>
<proteinExistence type="inferred from homology"/>
<dbReference type="GO" id="GO:0022857">
    <property type="term" value="F:transmembrane transporter activity"/>
    <property type="evidence" value="ECO:0007669"/>
    <property type="project" value="InterPro"/>
</dbReference>
<keyword evidence="4" id="KW-1133">Transmembrane helix</keyword>
<keyword evidence="6" id="KW-1185">Reference proteome</keyword>
<dbReference type="InterPro" id="IPR011701">
    <property type="entry name" value="MFS"/>
</dbReference>
<dbReference type="InterPro" id="IPR050327">
    <property type="entry name" value="Proton-linked_MCT"/>
</dbReference>
<comment type="caution">
    <text evidence="5">The sequence shown here is derived from an EMBL/GenBank/DDBJ whole genome shotgun (WGS) entry which is preliminary data.</text>
</comment>
<evidence type="ECO:0000256" key="2">
    <source>
        <dbReference type="ARBA" id="ARBA00006727"/>
    </source>
</evidence>
<evidence type="ECO:0000256" key="1">
    <source>
        <dbReference type="ARBA" id="ARBA00004141"/>
    </source>
</evidence>
<feature type="compositionally biased region" description="Basic and acidic residues" evidence="3">
    <location>
        <begin position="33"/>
        <end position="45"/>
    </location>
</feature>
<feature type="region of interest" description="Disordered" evidence="3">
    <location>
        <begin position="447"/>
        <end position="470"/>
    </location>
</feature>